<reference evidence="2 3" key="1">
    <citation type="submission" date="2019-01" db="EMBL/GenBank/DDBJ databases">
        <title>A draft genome assembly of the solar-powered sea slug Elysia chlorotica.</title>
        <authorList>
            <person name="Cai H."/>
            <person name="Li Q."/>
            <person name="Fang X."/>
            <person name="Li J."/>
            <person name="Curtis N.E."/>
            <person name="Altenburger A."/>
            <person name="Shibata T."/>
            <person name="Feng M."/>
            <person name="Maeda T."/>
            <person name="Schwartz J.A."/>
            <person name="Shigenobu S."/>
            <person name="Lundholm N."/>
            <person name="Nishiyama T."/>
            <person name="Yang H."/>
            <person name="Hasebe M."/>
            <person name="Li S."/>
            <person name="Pierce S.K."/>
            <person name="Wang J."/>
        </authorList>
    </citation>
    <scope>NUCLEOTIDE SEQUENCE [LARGE SCALE GENOMIC DNA]</scope>
    <source>
        <strain evidence="2">EC2010</strain>
        <tissue evidence="2">Whole organism of an adult</tissue>
    </source>
</reference>
<accession>A0A3S0ZUK5</accession>
<organism evidence="2 3">
    <name type="scientific">Elysia chlorotica</name>
    <name type="common">Eastern emerald elysia</name>
    <name type="synonym">Sea slug</name>
    <dbReference type="NCBI Taxonomy" id="188477"/>
    <lineage>
        <taxon>Eukaryota</taxon>
        <taxon>Metazoa</taxon>
        <taxon>Spiralia</taxon>
        <taxon>Lophotrochozoa</taxon>
        <taxon>Mollusca</taxon>
        <taxon>Gastropoda</taxon>
        <taxon>Heterobranchia</taxon>
        <taxon>Euthyneura</taxon>
        <taxon>Panpulmonata</taxon>
        <taxon>Sacoglossa</taxon>
        <taxon>Placobranchoidea</taxon>
        <taxon>Plakobranchidae</taxon>
        <taxon>Elysia</taxon>
    </lineage>
</organism>
<evidence type="ECO:0000313" key="2">
    <source>
        <dbReference type="EMBL" id="RUS87066.1"/>
    </source>
</evidence>
<keyword evidence="3" id="KW-1185">Reference proteome</keyword>
<feature type="compositionally biased region" description="Basic and acidic residues" evidence="1">
    <location>
        <begin position="1"/>
        <end position="12"/>
    </location>
</feature>
<dbReference type="AlphaFoldDB" id="A0A3S0ZUK5"/>
<evidence type="ECO:0000256" key="1">
    <source>
        <dbReference type="SAM" id="MobiDB-lite"/>
    </source>
</evidence>
<feature type="region of interest" description="Disordered" evidence="1">
    <location>
        <begin position="1"/>
        <end position="51"/>
    </location>
</feature>
<evidence type="ECO:0000313" key="3">
    <source>
        <dbReference type="Proteomes" id="UP000271974"/>
    </source>
</evidence>
<name>A0A3S0ZUK5_ELYCH</name>
<dbReference type="EMBL" id="RQTK01000120">
    <property type="protein sequence ID" value="RUS87066.1"/>
    <property type="molecule type" value="Genomic_DNA"/>
</dbReference>
<gene>
    <name evidence="2" type="ORF">EGW08_005142</name>
</gene>
<feature type="compositionally biased region" description="Polar residues" evidence="1">
    <location>
        <begin position="17"/>
        <end position="51"/>
    </location>
</feature>
<dbReference type="Proteomes" id="UP000271974">
    <property type="component" value="Unassembled WGS sequence"/>
</dbReference>
<comment type="caution">
    <text evidence="2">The sequence shown here is derived from an EMBL/GenBank/DDBJ whole genome shotgun (WGS) entry which is preliminary data.</text>
</comment>
<protein>
    <submittedName>
        <fullName evidence="2">Uncharacterized protein</fullName>
    </submittedName>
</protein>
<feature type="non-terminal residue" evidence="2">
    <location>
        <position position="123"/>
    </location>
</feature>
<feature type="non-terminal residue" evidence="2">
    <location>
        <position position="1"/>
    </location>
</feature>
<proteinExistence type="predicted"/>
<sequence length="123" mass="13727">RVTFASDKDQRKASGHRSFSASSLKFKNSGRGKQQAHSCPSSALSQDSGRTSLMGCDDMDIYDADMMWAELSSHDSDDDMKDDIGTQNLVTEEDFFMAKFDLLNMQFEAAKAELRQDKLKSAL</sequence>